<feature type="compositionally biased region" description="Basic and acidic residues" evidence="1">
    <location>
        <begin position="37"/>
        <end position="51"/>
    </location>
</feature>
<reference evidence="3 4" key="1">
    <citation type="submission" date="2011-08" db="EMBL/GenBank/DDBJ databases">
        <title>The Genome Sequence of Clostridium hathewayi WAL-18680.</title>
        <authorList>
            <consortium name="The Broad Institute Genome Sequencing Platform"/>
            <person name="Earl A."/>
            <person name="Ward D."/>
            <person name="Feldgarden M."/>
            <person name="Gevers D."/>
            <person name="Finegold S.M."/>
            <person name="Summanen P.H."/>
            <person name="Molitoris D.R."/>
            <person name="Song M."/>
            <person name="Daigneault M."/>
            <person name="Allen-Vercoe E."/>
            <person name="Young S.K."/>
            <person name="Zeng Q."/>
            <person name="Gargeya S."/>
            <person name="Fitzgerald M."/>
            <person name="Haas B."/>
            <person name="Abouelleil A."/>
            <person name="Alvarado L."/>
            <person name="Arachchi H.M."/>
            <person name="Berlin A."/>
            <person name="Brown A."/>
            <person name="Chapman S.B."/>
            <person name="Chen Z."/>
            <person name="Dunbar C."/>
            <person name="Freedman E."/>
            <person name="Gearin G."/>
            <person name="Gellesch M."/>
            <person name="Goldberg J."/>
            <person name="Griggs A."/>
            <person name="Gujja S."/>
            <person name="Heiman D."/>
            <person name="Howarth C."/>
            <person name="Larson L."/>
            <person name="Lui A."/>
            <person name="MacDonald P.J.P."/>
            <person name="Montmayeur A."/>
            <person name="Murphy C."/>
            <person name="Neiman D."/>
            <person name="Pearson M."/>
            <person name="Priest M."/>
            <person name="Roberts A."/>
            <person name="Saif S."/>
            <person name="Shea T."/>
            <person name="Shenoy N."/>
            <person name="Sisk P."/>
            <person name="Stolte C."/>
            <person name="Sykes S."/>
            <person name="Wortman J."/>
            <person name="Nusbaum C."/>
            <person name="Birren B."/>
        </authorList>
    </citation>
    <scope>NUCLEOTIDE SEQUENCE [LARGE SCALE GENOMIC DNA]</scope>
    <source>
        <strain evidence="3 4">WAL-18680</strain>
    </source>
</reference>
<dbReference type="OrthoDB" id="41208at2"/>
<dbReference type="PANTHER" id="PTHR43649">
    <property type="entry name" value="ARABINOSE-BINDING PROTEIN-RELATED"/>
    <property type="match status" value="1"/>
</dbReference>
<evidence type="ECO:0000256" key="2">
    <source>
        <dbReference type="SAM" id="SignalP"/>
    </source>
</evidence>
<keyword evidence="2" id="KW-0732">Signal</keyword>
<dbReference type="Pfam" id="PF01547">
    <property type="entry name" value="SBP_bac_1"/>
    <property type="match status" value="1"/>
</dbReference>
<feature type="signal peptide" evidence="2">
    <location>
        <begin position="1"/>
        <end position="23"/>
    </location>
</feature>
<dbReference type="RefSeq" id="WP_006782066.1">
    <property type="nucleotide sequence ID" value="NZ_CP040506.1"/>
</dbReference>
<dbReference type="InterPro" id="IPR050490">
    <property type="entry name" value="Bact_solute-bd_prot1"/>
</dbReference>
<dbReference type="EMBL" id="ADLN01000112">
    <property type="protein sequence ID" value="EHI57979.1"/>
    <property type="molecule type" value="Genomic_DNA"/>
</dbReference>
<accession>G5IKP7</accession>
<comment type="caution">
    <text evidence="3">The sequence shown here is derived from an EMBL/GenBank/DDBJ whole genome shotgun (WGS) entry which is preliminary data.</text>
</comment>
<dbReference type="PROSITE" id="PS51257">
    <property type="entry name" value="PROKAR_LIPOPROTEIN"/>
    <property type="match status" value="1"/>
</dbReference>
<protein>
    <submittedName>
        <fullName evidence="3">Uncharacterized protein</fullName>
    </submittedName>
</protein>
<evidence type="ECO:0000313" key="4">
    <source>
        <dbReference type="Proteomes" id="UP000005384"/>
    </source>
</evidence>
<gene>
    <name evidence="3" type="ORF">HMPREF9473_04075</name>
</gene>
<feature type="chain" id="PRO_5003478795" evidence="2">
    <location>
        <begin position="24"/>
        <end position="452"/>
    </location>
</feature>
<dbReference type="InterPro" id="IPR006059">
    <property type="entry name" value="SBP"/>
</dbReference>
<organism evidence="3 4">
    <name type="scientific">Hungatella hathewayi WAL-18680</name>
    <dbReference type="NCBI Taxonomy" id="742737"/>
    <lineage>
        <taxon>Bacteria</taxon>
        <taxon>Bacillati</taxon>
        <taxon>Bacillota</taxon>
        <taxon>Clostridia</taxon>
        <taxon>Lachnospirales</taxon>
        <taxon>Lachnospiraceae</taxon>
        <taxon>Hungatella</taxon>
    </lineage>
</organism>
<sequence>MKRLMGMVLIGAMVCSLLGCSGAGTSEGTKVSGTDGAQEKTELSETGEKAAGETSGAGEEQITLNMWHIQTNVNDPTAIALFDAIEQYEKEHPNVKINQDATQGEQYKVKIRTAVAADELPDIFMAWGYTFAEPFVESGKVLNLEPYLGDGTKEKIKPGVLNVLSYDDQVYGLPVDFTGMLMFYNKELFEQNGLEIPETYQELVTVMDAFQSKGIEPMIIGGKAMWPLTALYEAMAIRTAGVDSNRKVVAGEESMNQEGYRKAAEYFQNLTNRGGFTADSMNLIPPDANTKFAAGGIPMTFNGTWSVGVFDKEDSAVKGKLVAAPFPVIEGEMNKEGEYLGASLSGYMVSNNSKHKEVAVDALKFITEQTAKNLYQSGAGFPAWNVSVDESTMSPFLIELNEMYGGLSEGIPNWDTTLAADVVEDYKNTTTMLSLGEITPEQYIEMMEEYLK</sequence>
<name>G5IKP7_9FIRM</name>
<feature type="region of interest" description="Disordered" evidence="1">
    <location>
        <begin position="26"/>
        <end position="57"/>
    </location>
</feature>
<proteinExistence type="predicted"/>
<dbReference type="PANTHER" id="PTHR43649:SF14">
    <property type="entry name" value="BLR3389 PROTEIN"/>
    <property type="match status" value="1"/>
</dbReference>
<dbReference type="HOGENOM" id="CLU_031285_12_0_9"/>
<dbReference type="SUPFAM" id="SSF53850">
    <property type="entry name" value="Periplasmic binding protein-like II"/>
    <property type="match status" value="1"/>
</dbReference>
<keyword evidence="4" id="KW-1185">Reference proteome</keyword>
<dbReference type="AlphaFoldDB" id="G5IKP7"/>
<dbReference type="Proteomes" id="UP000005384">
    <property type="component" value="Unassembled WGS sequence"/>
</dbReference>
<dbReference type="PATRIC" id="fig|742737.3.peg.4059"/>
<evidence type="ECO:0000256" key="1">
    <source>
        <dbReference type="SAM" id="MobiDB-lite"/>
    </source>
</evidence>
<evidence type="ECO:0000313" key="3">
    <source>
        <dbReference type="EMBL" id="EHI57979.1"/>
    </source>
</evidence>
<dbReference type="Gene3D" id="3.40.190.10">
    <property type="entry name" value="Periplasmic binding protein-like II"/>
    <property type="match status" value="2"/>
</dbReference>